<dbReference type="AlphaFoldDB" id="A0AAD9LPN2"/>
<dbReference type="EMBL" id="JASMQC010000007">
    <property type="protein sequence ID" value="KAK1943821.1"/>
    <property type="molecule type" value="Genomic_DNA"/>
</dbReference>
<dbReference type="Proteomes" id="UP001259832">
    <property type="component" value="Unassembled WGS sequence"/>
</dbReference>
<accession>A0AAD9LPN2</accession>
<comment type="caution">
    <text evidence="1">The sequence shown here is derived from an EMBL/GenBank/DDBJ whole genome shotgun (WGS) entry which is preliminary data.</text>
</comment>
<keyword evidence="2" id="KW-1185">Reference proteome</keyword>
<organism evidence="1 2">
    <name type="scientific">Phytophthora citrophthora</name>
    <dbReference type="NCBI Taxonomy" id="4793"/>
    <lineage>
        <taxon>Eukaryota</taxon>
        <taxon>Sar</taxon>
        <taxon>Stramenopiles</taxon>
        <taxon>Oomycota</taxon>
        <taxon>Peronosporomycetes</taxon>
        <taxon>Peronosporales</taxon>
        <taxon>Peronosporaceae</taxon>
        <taxon>Phytophthora</taxon>
    </lineage>
</organism>
<proteinExistence type="predicted"/>
<reference evidence="1" key="1">
    <citation type="submission" date="2023-08" db="EMBL/GenBank/DDBJ databases">
        <title>Reference Genome Resource for the Citrus Pathogen Phytophthora citrophthora.</title>
        <authorList>
            <person name="Moller H."/>
            <person name="Coetzee B."/>
            <person name="Rose L.J."/>
            <person name="Van Niekerk J.M."/>
        </authorList>
    </citation>
    <scope>NUCLEOTIDE SEQUENCE</scope>
    <source>
        <strain evidence="1">STE-U-9442</strain>
    </source>
</reference>
<name>A0AAD9LPN2_9STRA</name>
<gene>
    <name evidence="1" type="ORF">P3T76_005217</name>
</gene>
<sequence>MFFHSKNLFHLNQASTSQETTMRLLLVATLPILFCVGTNAAPRSYSGSGSDADNAGQDAGVVYLPAENLRNELLNSTGLAPDSLIAVATSYEAVKDESPGLAGVATANSNVAASVLIIPTKDRVGTMTETSEITSDELSGRTQVMYNCTSAANLWNLQDDPNALKLENFQQLSNNASNDSTTPQETELREIVAIASVEFSNCATVWETAVGRPVVGNTFFSAEFSNNPVYFYTVSSSEPYTSDAGGCLLQLEMSWANLTEVYPNCKVYVQSTDLDNIIHSNATASGAEGSKNRRLEMGTYNFINALNAN</sequence>
<protein>
    <submittedName>
        <fullName evidence="1">Uncharacterized protein</fullName>
    </submittedName>
</protein>
<evidence type="ECO:0000313" key="1">
    <source>
        <dbReference type="EMBL" id="KAK1943821.1"/>
    </source>
</evidence>
<evidence type="ECO:0000313" key="2">
    <source>
        <dbReference type="Proteomes" id="UP001259832"/>
    </source>
</evidence>